<dbReference type="EMBL" id="JBHSTP010000002">
    <property type="protein sequence ID" value="MFC6356321.1"/>
    <property type="molecule type" value="Genomic_DNA"/>
</dbReference>
<evidence type="ECO:0000256" key="1">
    <source>
        <dbReference type="SAM" id="SignalP"/>
    </source>
</evidence>
<evidence type="ECO:0000313" key="3">
    <source>
        <dbReference type="Proteomes" id="UP001596306"/>
    </source>
</evidence>
<evidence type="ECO:0008006" key="4">
    <source>
        <dbReference type="Google" id="ProtNLM"/>
    </source>
</evidence>
<reference evidence="3" key="1">
    <citation type="journal article" date="2019" name="Int. J. Syst. Evol. Microbiol.">
        <title>The Global Catalogue of Microorganisms (GCM) 10K type strain sequencing project: providing services to taxonomists for standard genome sequencing and annotation.</title>
        <authorList>
            <consortium name="The Broad Institute Genomics Platform"/>
            <consortium name="The Broad Institute Genome Sequencing Center for Infectious Disease"/>
            <person name="Wu L."/>
            <person name="Ma J."/>
        </authorList>
    </citation>
    <scope>NUCLEOTIDE SEQUENCE [LARGE SCALE GENOMIC DNA]</scope>
    <source>
        <strain evidence="3">CCUG 43304</strain>
    </source>
</reference>
<dbReference type="PROSITE" id="PS51257">
    <property type="entry name" value="PROKAR_LIPOPROTEIN"/>
    <property type="match status" value="1"/>
</dbReference>
<sequence length="146" mass="15055">MSKVTRTGKVWMTAVALCGITLSIAGCAQQDPTSQIQSFLATESGPEDVLPSILETSGMDTKSSREVGTLGALRYFVTAYSVNGACLVIVDSKSAASSSACGSDLSGLRTSSSEVGGARIVTDSDEVPPGWTRLADFLIVNPDATS</sequence>
<proteinExistence type="predicted"/>
<keyword evidence="1" id="KW-0732">Signal</keyword>
<comment type="caution">
    <text evidence="2">The sequence shown here is derived from an EMBL/GenBank/DDBJ whole genome shotgun (WGS) entry which is preliminary data.</text>
</comment>
<evidence type="ECO:0000313" key="2">
    <source>
        <dbReference type="EMBL" id="MFC6356321.1"/>
    </source>
</evidence>
<gene>
    <name evidence="2" type="ORF">ACFQB0_09400</name>
</gene>
<accession>A0ABW1VEF3</accession>
<feature type="chain" id="PRO_5046321677" description="Lipoprotein" evidence="1">
    <location>
        <begin position="29"/>
        <end position="146"/>
    </location>
</feature>
<keyword evidence="3" id="KW-1185">Reference proteome</keyword>
<protein>
    <recommendedName>
        <fullName evidence="4">Lipoprotein</fullName>
    </recommendedName>
</protein>
<name>A0ABW1VEF3_9MICO</name>
<dbReference type="RefSeq" id="WP_386730569.1">
    <property type="nucleotide sequence ID" value="NZ_JBHSTP010000002.1"/>
</dbReference>
<dbReference type="Proteomes" id="UP001596306">
    <property type="component" value="Unassembled WGS sequence"/>
</dbReference>
<feature type="signal peptide" evidence="1">
    <location>
        <begin position="1"/>
        <end position="28"/>
    </location>
</feature>
<organism evidence="2 3">
    <name type="scientific">Luethyella okanaganae</name>
    <dbReference type="NCBI Taxonomy" id="69372"/>
    <lineage>
        <taxon>Bacteria</taxon>
        <taxon>Bacillati</taxon>
        <taxon>Actinomycetota</taxon>
        <taxon>Actinomycetes</taxon>
        <taxon>Micrococcales</taxon>
        <taxon>Microbacteriaceae</taxon>
        <taxon>Luethyella</taxon>
    </lineage>
</organism>